<dbReference type="InterPro" id="IPR052902">
    <property type="entry name" value="ABC-2_transporter"/>
</dbReference>
<dbReference type="RefSeq" id="WP_077834650.1">
    <property type="nucleotide sequence ID" value="NZ_CP096983.1"/>
</dbReference>
<dbReference type="Pfam" id="PF12698">
    <property type="entry name" value="ABC2_membrane_3"/>
    <property type="match status" value="1"/>
</dbReference>
<comment type="subcellular location">
    <subcellularLocation>
        <location evidence="1">Membrane</location>
        <topology evidence="1">Multi-pass membrane protein</topology>
    </subcellularLocation>
</comment>
<keyword evidence="4" id="KW-0472">Membrane</keyword>
<dbReference type="Proteomes" id="UP000190951">
    <property type="component" value="Chromosome"/>
</dbReference>
<dbReference type="GO" id="GO:0016020">
    <property type="term" value="C:membrane"/>
    <property type="evidence" value="ECO:0007669"/>
    <property type="project" value="UniProtKB-SubCell"/>
</dbReference>
<name>A0A1S8L612_9CLOT</name>
<reference evidence="5 6" key="1">
    <citation type="submission" date="2022-04" db="EMBL/GenBank/DDBJ databases">
        <title>Genome sequence of C. roseum typestrain.</title>
        <authorList>
            <person name="Poehlein A."/>
            <person name="Schoch T."/>
            <person name="Duerre P."/>
            <person name="Daniel R."/>
        </authorList>
    </citation>
    <scope>NUCLEOTIDE SEQUENCE [LARGE SCALE GENOMIC DNA]</scope>
    <source>
        <strain evidence="5 6">DSM 7320</strain>
    </source>
</reference>
<evidence type="ECO:0000256" key="2">
    <source>
        <dbReference type="ARBA" id="ARBA00022692"/>
    </source>
</evidence>
<dbReference type="InterPro" id="IPR013525">
    <property type="entry name" value="ABC2_TM"/>
</dbReference>
<dbReference type="EMBL" id="CP096983">
    <property type="protein sequence ID" value="URZ09342.1"/>
    <property type="molecule type" value="Genomic_DNA"/>
</dbReference>
<dbReference type="PANTHER" id="PTHR43027">
    <property type="entry name" value="DOXORUBICIN RESISTANCE ABC TRANSPORTER PERMEASE PROTEIN DRRC-RELATED"/>
    <property type="match status" value="1"/>
</dbReference>
<organism evidence="5 6">
    <name type="scientific">Clostridium felsineum</name>
    <dbReference type="NCBI Taxonomy" id="36839"/>
    <lineage>
        <taxon>Bacteria</taxon>
        <taxon>Bacillati</taxon>
        <taxon>Bacillota</taxon>
        <taxon>Clostridia</taxon>
        <taxon>Eubacteriales</taxon>
        <taxon>Clostridiaceae</taxon>
        <taxon>Clostridium</taxon>
    </lineage>
</organism>
<evidence type="ECO:0000313" key="5">
    <source>
        <dbReference type="EMBL" id="URZ09342.1"/>
    </source>
</evidence>
<dbReference type="PANTHER" id="PTHR43027:SF2">
    <property type="entry name" value="TRANSPORT PERMEASE PROTEIN"/>
    <property type="match status" value="1"/>
</dbReference>
<dbReference type="STRING" id="84029.CROST_22150"/>
<keyword evidence="3" id="KW-1133">Transmembrane helix</keyword>
<sequence length="330" mass="37039">MIILNIFKNNLSRLLCKKTILLTAIIFIPLMIIGGVYFTSKMDTKANIAIVTKNKNMNFNNKYVKITTLSEKPALSELVLNKYDAVVTYSDNGSFKITTIKSDKFKNEITSFLKNPKAKTNFKEANASTRGVGTNILGFLILILAMQQIQFMLFYPEDRDLGAFKRILISPTSFIKYLFSEGIFNFVLAFIPSYLAILITKEIFKVNIGFNYLELAGLLSLLLIFGTSFALFITSIIDDVDNAAMLGTFTVLLCSILSGSFYSFTDDNKILSAIVNAIPYKQYLTLSQGIESGKSISNYSSEILYILLITFIFFIIGTLVTRKNLQDGKY</sequence>
<keyword evidence="6" id="KW-1185">Reference proteome</keyword>
<evidence type="ECO:0000256" key="4">
    <source>
        <dbReference type="ARBA" id="ARBA00023136"/>
    </source>
</evidence>
<evidence type="ECO:0000313" key="6">
    <source>
        <dbReference type="Proteomes" id="UP000190951"/>
    </source>
</evidence>
<evidence type="ECO:0000256" key="3">
    <source>
        <dbReference type="ARBA" id="ARBA00022989"/>
    </source>
</evidence>
<dbReference type="KEGG" id="crw:CROST_000130"/>
<accession>A0A1S8L612</accession>
<evidence type="ECO:0000256" key="1">
    <source>
        <dbReference type="ARBA" id="ARBA00004141"/>
    </source>
</evidence>
<proteinExistence type="predicted"/>
<dbReference type="GO" id="GO:0140359">
    <property type="term" value="F:ABC-type transporter activity"/>
    <property type="evidence" value="ECO:0007669"/>
    <property type="project" value="InterPro"/>
</dbReference>
<gene>
    <name evidence="5" type="ORF">CROST_000130</name>
</gene>
<protein>
    <submittedName>
        <fullName evidence="5">Uncharacterized protein</fullName>
    </submittedName>
</protein>
<dbReference type="AlphaFoldDB" id="A0A1S8L612"/>
<keyword evidence="2" id="KW-0812">Transmembrane</keyword>